<keyword evidence="3" id="KW-1185">Reference proteome</keyword>
<dbReference type="Proteomes" id="UP001046870">
    <property type="component" value="Chromosome 18"/>
</dbReference>
<evidence type="ECO:0000313" key="2">
    <source>
        <dbReference type="EMBL" id="KAG7460921.1"/>
    </source>
</evidence>
<comment type="caution">
    <text evidence="2">The sequence shown here is derived from an EMBL/GenBank/DDBJ whole genome shotgun (WGS) entry which is preliminary data.</text>
</comment>
<dbReference type="OrthoDB" id="8446971at2759"/>
<dbReference type="PANTHER" id="PTHR34488">
    <property type="entry name" value="SI:CH211-245H14.1-RELATED"/>
    <property type="match status" value="1"/>
</dbReference>
<name>A0A9D3SXY0_MEGAT</name>
<proteinExistence type="predicted"/>
<evidence type="ECO:0000256" key="1">
    <source>
        <dbReference type="SAM" id="MobiDB-lite"/>
    </source>
</evidence>
<accession>A0A9D3SXY0</accession>
<protein>
    <submittedName>
        <fullName evidence="2">Uncharacterized protein</fullName>
    </submittedName>
</protein>
<reference evidence="2" key="1">
    <citation type="submission" date="2021-01" db="EMBL/GenBank/DDBJ databases">
        <authorList>
            <person name="Zahm M."/>
            <person name="Roques C."/>
            <person name="Cabau C."/>
            <person name="Klopp C."/>
            <person name="Donnadieu C."/>
            <person name="Jouanno E."/>
            <person name="Lampietro C."/>
            <person name="Louis A."/>
            <person name="Herpin A."/>
            <person name="Echchiki A."/>
            <person name="Berthelot C."/>
            <person name="Parey E."/>
            <person name="Roest-Crollius H."/>
            <person name="Braasch I."/>
            <person name="Postlethwait J."/>
            <person name="Bobe J."/>
            <person name="Montfort J."/>
            <person name="Bouchez O."/>
            <person name="Begum T."/>
            <person name="Mejri S."/>
            <person name="Adams A."/>
            <person name="Chen W.-J."/>
            <person name="Guiguen Y."/>
        </authorList>
    </citation>
    <scope>NUCLEOTIDE SEQUENCE</scope>
    <source>
        <strain evidence="2">YG-15Mar2019-1</strain>
        <tissue evidence="2">Brain</tissue>
    </source>
</reference>
<organism evidence="2 3">
    <name type="scientific">Megalops atlanticus</name>
    <name type="common">Tarpon</name>
    <name type="synonym">Clupea gigantea</name>
    <dbReference type="NCBI Taxonomy" id="7932"/>
    <lineage>
        <taxon>Eukaryota</taxon>
        <taxon>Metazoa</taxon>
        <taxon>Chordata</taxon>
        <taxon>Craniata</taxon>
        <taxon>Vertebrata</taxon>
        <taxon>Euteleostomi</taxon>
        <taxon>Actinopterygii</taxon>
        <taxon>Neopterygii</taxon>
        <taxon>Teleostei</taxon>
        <taxon>Elopiformes</taxon>
        <taxon>Megalopidae</taxon>
        <taxon>Megalops</taxon>
    </lineage>
</organism>
<feature type="region of interest" description="Disordered" evidence="1">
    <location>
        <begin position="148"/>
        <end position="254"/>
    </location>
</feature>
<feature type="compositionally biased region" description="Basic and acidic residues" evidence="1">
    <location>
        <begin position="213"/>
        <end position="235"/>
    </location>
</feature>
<dbReference type="EMBL" id="JAFDVH010000018">
    <property type="protein sequence ID" value="KAG7460921.1"/>
    <property type="molecule type" value="Genomic_DNA"/>
</dbReference>
<feature type="compositionally biased region" description="Basic and acidic residues" evidence="1">
    <location>
        <begin position="170"/>
        <end position="193"/>
    </location>
</feature>
<feature type="compositionally biased region" description="Polar residues" evidence="1">
    <location>
        <begin position="198"/>
        <end position="212"/>
    </location>
</feature>
<dbReference type="PANTHER" id="PTHR34488:SF1">
    <property type="entry name" value="SI:CH211-245H14.1-RELATED"/>
    <property type="match status" value="1"/>
</dbReference>
<evidence type="ECO:0000313" key="3">
    <source>
        <dbReference type="Proteomes" id="UP001046870"/>
    </source>
</evidence>
<gene>
    <name evidence="2" type="ORF">MATL_G00204080</name>
</gene>
<dbReference type="AlphaFoldDB" id="A0A9D3SXY0"/>
<sequence length="254" mass="28499">MMTADPQKISWERGVLNVKKFFTILTGNTFSSHKTFVERLLAKGCLTEVQNVKECDVILAFCPESGTDIESVLQKIPADKPAILVVMHHTFDPNHTVPDSSRRVTRNDVFVVDCLFHESQGLLKCNDEAIDIILKRLDVQLSIQPRPFHNNKQELNEKAPSPAQDPELNEQGHSHANETELNEHEGQDKKSNEEEPSPAQTEGLNEQGSSPSQDKRVKEQELSEAQEKILNEEGRSPAQDEGLNEQGISNVQDQ</sequence>